<comment type="similarity">
    <text evidence="4">Belongs to the heat shock protein 70 family.</text>
</comment>
<dbReference type="Proteomes" id="UP000250235">
    <property type="component" value="Unassembled WGS sequence"/>
</dbReference>
<dbReference type="GO" id="GO:0009408">
    <property type="term" value="P:response to heat"/>
    <property type="evidence" value="ECO:0007669"/>
    <property type="project" value="UniProtKB-ARBA"/>
</dbReference>
<sequence>MSTVGTWSSPFAFALLNGTVQSFPCISSLTSRLATTWSWSFTQTTMATNGEGPAIGIDLGTTYSCVAVWHSRDDRVEIIPNDQGNRTTPSYVSFTETERLVGDAAKNLAAMNPVNTVFDAKRLMGRRFSDPLVQNDMKLWPFKVVSGPADKPVIVVMYKQEEKQFSVEEISAMVLAKMKEYAEAYLGSPVKNAVITVPAYFDDSQRQATKDAGIISGLNVMRVIVEPTAAAIAYGLDKKSKFSIEKNVLIFDLGGGTLDVSLLNIESGLFTVKAIAGDTHLGGEDFDSNLVGHLVFEFKRKHKKDISNSPRALRRLRTACEKAKRILSSTAQTTIGLECLYDGIDFDWKVTRAKFEELNMDLFKRCMDHVEKCLRDGGMAKNEVHDVVLVGGSTRIPKVQELLQDFFDGKELCRSIHPDEAVAYGAAVQAAVLSGETNERIQEIVLCDVTPLSLGVSVRDGDMAVVIPRNTTVPTKMEEEFTTYIDDQTDVIFQVYQGENARTDDNILLGEFWLSDIPHAPKGVPRFNVTFEIDANGILNVSGVDKNTGKESNITITNVKGRLSKDEIEKMVRSAEKYRDEDRKLKRKIEARNSLEDYVYKMKGTAKTVTLKSKIEDTIRWLDINESAEEYEFVDKLNELHRTFR</sequence>
<evidence type="ECO:0000256" key="4">
    <source>
        <dbReference type="RuleBase" id="RU003322"/>
    </source>
</evidence>
<dbReference type="EMBL" id="KV008320">
    <property type="protein sequence ID" value="KZV30312.1"/>
    <property type="molecule type" value="Genomic_DNA"/>
</dbReference>
<dbReference type="PANTHER" id="PTHR19375">
    <property type="entry name" value="HEAT SHOCK PROTEIN 70KDA"/>
    <property type="match status" value="1"/>
</dbReference>
<accession>A0A2Z7BEF3</accession>
<dbReference type="InterPro" id="IPR013126">
    <property type="entry name" value="Hsp_70_fam"/>
</dbReference>
<evidence type="ECO:0000256" key="5">
    <source>
        <dbReference type="SAM" id="SignalP"/>
    </source>
</evidence>
<dbReference type="Gene3D" id="3.30.30.30">
    <property type="match status" value="1"/>
</dbReference>
<gene>
    <name evidence="6" type="ORF">F511_28205</name>
</gene>
<dbReference type="Pfam" id="PF00012">
    <property type="entry name" value="HSP70"/>
    <property type="match status" value="1"/>
</dbReference>
<dbReference type="FunFam" id="3.30.30.30:FF:000001">
    <property type="entry name" value="heat shock 70 kDa protein-like"/>
    <property type="match status" value="1"/>
</dbReference>
<dbReference type="Gene3D" id="1.20.1270.10">
    <property type="match status" value="1"/>
</dbReference>
<dbReference type="OrthoDB" id="3789372at2759"/>
<keyword evidence="1 4" id="KW-0547">Nucleotide-binding</keyword>
<dbReference type="InterPro" id="IPR029048">
    <property type="entry name" value="HSP70_C_sf"/>
</dbReference>
<dbReference type="InterPro" id="IPR029047">
    <property type="entry name" value="HSP70_peptide-bd_sf"/>
</dbReference>
<dbReference type="FunFam" id="3.90.640.10:FF:000002">
    <property type="entry name" value="Heat shock 70 kDa"/>
    <property type="match status" value="1"/>
</dbReference>
<dbReference type="NCBIfam" id="NF001413">
    <property type="entry name" value="PRK00290.1"/>
    <property type="match status" value="1"/>
</dbReference>
<feature type="chain" id="PRO_5016369965" evidence="5">
    <location>
        <begin position="23"/>
        <end position="645"/>
    </location>
</feature>
<keyword evidence="2 4" id="KW-0067">ATP-binding</keyword>
<dbReference type="InterPro" id="IPR018181">
    <property type="entry name" value="Heat_shock_70_CS"/>
</dbReference>
<dbReference type="SUPFAM" id="SSF53067">
    <property type="entry name" value="Actin-like ATPase domain"/>
    <property type="match status" value="2"/>
</dbReference>
<dbReference type="PROSITE" id="PS00297">
    <property type="entry name" value="HSP70_1"/>
    <property type="match status" value="1"/>
</dbReference>
<evidence type="ECO:0000256" key="3">
    <source>
        <dbReference type="ARBA" id="ARBA00023016"/>
    </source>
</evidence>
<dbReference type="AlphaFoldDB" id="A0A2Z7BEF3"/>
<dbReference type="SUPFAM" id="SSF100920">
    <property type="entry name" value="Heat shock protein 70kD (HSP70), peptide-binding domain"/>
    <property type="match status" value="1"/>
</dbReference>
<protein>
    <submittedName>
        <fullName evidence="6">Heat shock cognate 70 kDa protein-like</fullName>
    </submittedName>
</protein>
<dbReference type="GO" id="GO:0005524">
    <property type="term" value="F:ATP binding"/>
    <property type="evidence" value="ECO:0007669"/>
    <property type="project" value="UniProtKB-KW"/>
</dbReference>
<evidence type="ECO:0000313" key="6">
    <source>
        <dbReference type="EMBL" id="KZV30312.1"/>
    </source>
</evidence>
<dbReference type="Gene3D" id="2.60.34.10">
    <property type="entry name" value="Substrate Binding Domain Of DNAk, Chain A, domain 1"/>
    <property type="match status" value="1"/>
</dbReference>
<evidence type="ECO:0000256" key="2">
    <source>
        <dbReference type="ARBA" id="ARBA00022840"/>
    </source>
</evidence>
<dbReference type="Gene3D" id="3.90.640.10">
    <property type="entry name" value="Actin, Chain A, domain 4"/>
    <property type="match status" value="1"/>
</dbReference>
<keyword evidence="7" id="KW-1185">Reference proteome</keyword>
<evidence type="ECO:0000256" key="1">
    <source>
        <dbReference type="ARBA" id="ARBA00022741"/>
    </source>
</evidence>
<dbReference type="PROSITE" id="PS00329">
    <property type="entry name" value="HSP70_2"/>
    <property type="match status" value="1"/>
</dbReference>
<dbReference type="InterPro" id="IPR043129">
    <property type="entry name" value="ATPase_NBD"/>
</dbReference>
<dbReference type="FunFam" id="2.60.34.10:FF:000002">
    <property type="entry name" value="Heat shock 70 kDa"/>
    <property type="match status" value="1"/>
</dbReference>
<dbReference type="GO" id="GO:0140662">
    <property type="term" value="F:ATP-dependent protein folding chaperone"/>
    <property type="evidence" value="ECO:0007669"/>
    <property type="project" value="InterPro"/>
</dbReference>
<name>A0A2Z7BEF3_9LAMI</name>
<keyword evidence="5" id="KW-0732">Signal</keyword>
<feature type="signal peptide" evidence="5">
    <location>
        <begin position="1"/>
        <end position="22"/>
    </location>
</feature>
<dbReference type="FunFam" id="3.30.420.40:FF:000026">
    <property type="entry name" value="Heat shock protein 70"/>
    <property type="match status" value="1"/>
</dbReference>
<evidence type="ECO:0000313" key="7">
    <source>
        <dbReference type="Proteomes" id="UP000250235"/>
    </source>
</evidence>
<reference evidence="6 7" key="1">
    <citation type="journal article" date="2015" name="Proc. Natl. Acad. Sci. U.S.A.">
        <title>The resurrection genome of Boea hygrometrica: A blueprint for survival of dehydration.</title>
        <authorList>
            <person name="Xiao L."/>
            <person name="Yang G."/>
            <person name="Zhang L."/>
            <person name="Yang X."/>
            <person name="Zhao S."/>
            <person name="Ji Z."/>
            <person name="Zhou Q."/>
            <person name="Hu M."/>
            <person name="Wang Y."/>
            <person name="Chen M."/>
            <person name="Xu Y."/>
            <person name="Jin H."/>
            <person name="Xiao X."/>
            <person name="Hu G."/>
            <person name="Bao F."/>
            <person name="Hu Y."/>
            <person name="Wan P."/>
            <person name="Li L."/>
            <person name="Deng X."/>
            <person name="Kuang T."/>
            <person name="Xiang C."/>
            <person name="Zhu J.K."/>
            <person name="Oliver M.J."/>
            <person name="He Y."/>
        </authorList>
    </citation>
    <scope>NUCLEOTIDE SEQUENCE [LARGE SCALE GENOMIC DNA]</scope>
    <source>
        <strain evidence="7">cv. XS01</strain>
    </source>
</reference>
<organism evidence="6 7">
    <name type="scientific">Dorcoceras hygrometricum</name>
    <dbReference type="NCBI Taxonomy" id="472368"/>
    <lineage>
        <taxon>Eukaryota</taxon>
        <taxon>Viridiplantae</taxon>
        <taxon>Streptophyta</taxon>
        <taxon>Embryophyta</taxon>
        <taxon>Tracheophyta</taxon>
        <taxon>Spermatophyta</taxon>
        <taxon>Magnoliopsida</taxon>
        <taxon>eudicotyledons</taxon>
        <taxon>Gunneridae</taxon>
        <taxon>Pentapetalae</taxon>
        <taxon>asterids</taxon>
        <taxon>lamiids</taxon>
        <taxon>Lamiales</taxon>
        <taxon>Gesneriaceae</taxon>
        <taxon>Didymocarpoideae</taxon>
        <taxon>Trichosporeae</taxon>
        <taxon>Loxocarpinae</taxon>
        <taxon>Dorcoceras</taxon>
    </lineage>
</organism>
<dbReference type="PRINTS" id="PR00301">
    <property type="entry name" value="HEATSHOCK70"/>
</dbReference>
<dbReference type="Gene3D" id="3.30.420.40">
    <property type="match status" value="2"/>
</dbReference>
<dbReference type="FunFam" id="3.30.420.40:FF:000465">
    <property type="entry name" value="Heat shock cognate 70 kDa protein 2"/>
    <property type="match status" value="1"/>
</dbReference>
<keyword evidence="3 6" id="KW-0346">Stress response</keyword>
<dbReference type="SUPFAM" id="SSF100934">
    <property type="entry name" value="Heat shock protein 70kD (HSP70), C-terminal subdomain"/>
    <property type="match status" value="1"/>
</dbReference>
<dbReference type="PROSITE" id="PS01036">
    <property type="entry name" value="HSP70_3"/>
    <property type="match status" value="1"/>
</dbReference>
<proteinExistence type="inferred from homology"/>